<dbReference type="PANTHER" id="PTHR10039">
    <property type="entry name" value="AMELOGENIN"/>
    <property type="match status" value="1"/>
</dbReference>
<keyword evidence="1" id="KW-0677">Repeat</keyword>
<dbReference type="Pfam" id="PF17111">
    <property type="entry name" value="PigL_N"/>
    <property type="match status" value="1"/>
</dbReference>
<feature type="repeat" description="ANK" evidence="2">
    <location>
        <begin position="1359"/>
        <end position="1395"/>
    </location>
</feature>
<feature type="coiled-coil region" evidence="3">
    <location>
        <begin position="32"/>
        <end position="66"/>
    </location>
</feature>
<gene>
    <name evidence="7" type="ORF">FNAPI_13299</name>
</gene>
<evidence type="ECO:0000256" key="1">
    <source>
        <dbReference type="ARBA" id="ARBA00022737"/>
    </source>
</evidence>
<dbReference type="SMART" id="SM00248">
    <property type="entry name" value="ANK"/>
    <property type="match status" value="14"/>
</dbReference>
<dbReference type="PROSITE" id="PS50297">
    <property type="entry name" value="ANK_REP_REGION"/>
    <property type="match status" value="4"/>
</dbReference>
<comment type="caution">
    <text evidence="7">The sequence shown here is derived from an EMBL/GenBank/DDBJ whole genome shotgun (WGS) entry which is preliminary data.</text>
</comment>
<dbReference type="InterPro" id="IPR027417">
    <property type="entry name" value="P-loop_NTPase"/>
</dbReference>
<feature type="compositionally biased region" description="Basic and acidic residues" evidence="4">
    <location>
        <begin position="2215"/>
        <end position="2226"/>
    </location>
</feature>
<feature type="repeat" description="ANK" evidence="2">
    <location>
        <begin position="1517"/>
        <end position="1549"/>
    </location>
</feature>
<feature type="repeat" description="ANK" evidence="2">
    <location>
        <begin position="1550"/>
        <end position="1575"/>
    </location>
</feature>
<feature type="region of interest" description="Disordered" evidence="4">
    <location>
        <begin position="2162"/>
        <end position="2226"/>
    </location>
</feature>
<dbReference type="Pfam" id="PF12796">
    <property type="entry name" value="Ank_2"/>
    <property type="match status" value="1"/>
</dbReference>
<evidence type="ECO:0000313" key="7">
    <source>
        <dbReference type="EMBL" id="KAF5531309.1"/>
    </source>
</evidence>
<evidence type="ECO:0000256" key="2">
    <source>
        <dbReference type="PROSITE-ProRule" id="PRU00023"/>
    </source>
</evidence>
<dbReference type="SUPFAM" id="SSF48403">
    <property type="entry name" value="Ankyrin repeat"/>
    <property type="match status" value="4"/>
</dbReference>
<feature type="domain" description="Azaphilone pigments biosynthesis cluster protein L N-terminal" evidence="5">
    <location>
        <begin position="2"/>
        <end position="152"/>
    </location>
</feature>
<evidence type="ECO:0000256" key="3">
    <source>
        <dbReference type="SAM" id="Coils"/>
    </source>
</evidence>
<dbReference type="Pfam" id="PF24883">
    <property type="entry name" value="NPHP3_N"/>
    <property type="match status" value="1"/>
</dbReference>
<dbReference type="InterPro" id="IPR056884">
    <property type="entry name" value="NPHP3-like_N"/>
</dbReference>
<evidence type="ECO:0000259" key="5">
    <source>
        <dbReference type="Pfam" id="PF17111"/>
    </source>
</evidence>
<name>A0A8H5MJI3_9HYPO</name>
<evidence type="ECO:0008006" key="9">
    <source>
        <dbReference type="Google" id="ProtNLM"/>
    </source>
</evidence>
<dbReference type="InterPro" id="IPR002110">
    <property type="entry name" value="Ankyrin_rpt"/>
</dbReference>
<keyword evidence="3" id="KW-0175">Coiled coil</keyword>
<dbReference type="Gene3D" id="1.25.40.20">
    <property type="entry name" value="Ankyrin repeat-containing domain"/>
    <property type="match status" value="5"/>
</dbReference>
<dbReference type="EMBL" id="JAAOAO010000797">
    <property type="protein sequence ID" value="KAF5531309.1"/>
    <property type="molecule type" value="Genomic_DNA"/>
</dbReference>
<dbReference type="PANTHER" id="PTHR10039:SF15">
    <property type="entry name" value="NACHT DOMAIN-CONTAINING PROTEIN"/>
    <property type="match status" value="1"/>
</dbReference>
<dbReference type="Gene3D" id="3.40.50.300">
    <property type="entry name" value="P-loop containing nucleotide triphosphate hydrolases"/>
    <property type="match status" value="1"/>
</dbReference>
<dbReference type="PROSITE" id="PS50088">
    <property type="entry name" value="ANK_REPEAT"/>
    <property type="match status" value="4"/>
</dbReference>
<dbReference type="Proteomes" id="UP000574317">
    <property type="component" value="Unassembled WGS sequence"/>
</dbReference>
<dbReference type="InterPro" id="IPR036770">
    <property type="entry name" value="Ankyrin_rpt-contain_sf"/>
</dbReference>
<protein>
    <recommendedName>
        <fullName evidence="9">Ankyrin</fullName>
    </recommendedName>
</protein>
<sequence length="2226" mass="250826">MADPLSLAASIAGLISLADLVFKTTYKFVRAAKDAKDEIQSLVDEINNLSSVLRRLEALTSDLEDEGQSFDPTLRNHYLNHCYKTFNKIEFRVKKASESFKKSKFDGIVRQLKWPFSSSETKELLAELSRHKETISVALLADSMRKIQISLSKSDEIDKKLTALGEMARRIEINTTIAIDDRKKRILDHFMKVNPQPALQTSIRLRHSMTGLWLTESPTFIRWLETPGSKLWLTGIPGAGKTVLAGSVIQEALTRSYTSRKIGAAFFFCDYKDPKTWNTVNILGALASQLARQNDESYNVLNAYYKILYPPKGLPQTADADDLRAQISQMCETFDQTIIVVDDLDECDDLTDEVVDSLMQLADYSERLSMALFSRDHYNIRVRVEEEFESIQIAAHTEDVELYVNAEIDKRIRMRQLQLSSADMKEEIRGALVGKADGMFRWVVCQIDYLCNCAHDQERREALTKLPPDLPESYRRLLERVNSYSLGVQNMVQMCLHFMAVADPKLTILELRQAVSTPAIGGMVDEGNIVPEYEIMKRCSSLIRRSTDGKYFEFAHFSVREFLEDQKAIFQTTGIEKYWISQSTTNSLLATQCIRFLQMENFDKMPAEPNEQVATTRERNECYPFYRHAALLWIKLTKDGLGDSEILDFAKTLFQPSKRVNFMHWSVEILKNVMYSTGTGSRFETKHETEIQAWRIVRIPSFQPLHMASALNLPEICSFLINSSSDVNDKLDAATPLDLAFMSILAVPGLAELNGEKHQHRDFMITGRNQFLPSAQRRDMTIDCLMHAGARCSDHIIPPNTLSVFSITCLFASIFNDLYPVFRCLCSHTTPSMSEIKVLQEWLIVTEPSNHMAEVSARILLKFLSSTGAYSSDWGVELGLIVWNWAQECDFSLTRDLTLIGSCALMSDDNLVSQIISAVCSDNIDLLKYCVADMRLRNSVRHSGPVNGLLHLAVKHNAFNVFKALVITGFDPYTYNDTGDLPIHLCERHGSLRPFKVFKELGISIISQDRNGYNVLHYWAQERPLNYELVNGIFELDPKEAIEGLQTRTPQGDTPLTMVLESAGQSPRSEHRDLDLNKLCLQILGLLQRHHREDGIQTSLVNEKNVKSLRKVFSEFDDMIGIDPTPLHKMEAWVSLSQVQLLTKLFPEALNSRVQGRLPIERYITNSLSNRKDPDHSIIMSIFPDNIKTPESCEAQSLWSFACFLPDSDRYSKERYVKTIEYEAMMSIMLRLGAMRFHEEQFNESGLKPLLSNYEASLIPVIRDAILQTNYWDGMQTSDSISLLFQDVINSGNLDMIRLLVKNGANPHHRVNGTTPFESAFRARAAIELCKTEKGAEFLKNLLECCTIDQVARDFFWTDDNTPLHTLATSDDASNIVWLIEALVQRGFDVNHVGPGPYAVTPLVYHLRQSSFQLAERLLELGADPRVSGTSSYNGILTTIIIDKLALLQKIMDQKISIATSCRWSDPVTFAIGNFGQKAMISNGTVIHVASAFNSVACLEYMLNEVTELGKDSISDEGLSPVHIAAYLGFVDVMKLLLTSGFSATVESHFGFSPLHMAVFGRKLPTVRCLLEYGAFQTLDVNGMTPGTISSDLGLEEIHDALEGDSWDGYKQISSIQELAEFVEPTNRLAMAFERAMDEEDYASMRKLIRKGCPVDVPLPSRQGLTALLVALEEGDPVMGEWLLRKGASALQWKDDGQEFFSAIEIAVSRSNLNWLLPELFSEYLVEGGDLRFGDEFPLHWAIHNWNTKGLDKMLKVAKEHTDYIGSSQTLKDVLNRWETAWKFSCENRWHSWKHSASVTALHLAARKGSTKAIRLLLQKGADVDVTDSNGWTPLMYSQDANTAQYLVSCGASMAAICRFGSLASLINWFEDSLYDEVHPVSISRLPNEFLMPSDPPRFSTACNRISLTPEILDNLSGVKLDLLGEDEAGRSMMHCILGEEDLVDWLFRSHQDLTGTTPFPWHLEWCEFCDLALLTSSFKRLRQKMSTELFRIVLNLEPSRGWSPLCHAAALNRVDIIANCLGMGADIDFEGSCFGSAAMNASACGSLDALKLLVRNGASVVYTSKRGLMNCFLVAGTEAVRQWLLCGRFRDQGRLAPETDSDCLQAEVPWSGYMEARVLLYGGRARWPEESTLDYAKRLSKMKKRWRGQVLRLYVEEEASSSSGTYSDTGSEGDERSHPESEFESESESVSAALDIRPQLSNAPYMVSGPWTESEARLELEQGEE</sequence>
<feature type="repeat" description="ANK" evidence="2">
    <location>
        <begin position="1797"/>
        <end position="1829"/>
    </location>
</feature>
<accession>A0A8H5MJI3</accession>
<feature type="compositionally biased region" description="Low complexity" evidence="4">
    <location>
        <begin position="2162"/>
        <end position="2171"/>
    </location>
</feature>
<keyword evidence="8" id="KW-1185">Reference proteome</keyword>
<evidence type="ECO:0000259" key="6">
    <source>
        <dbReference type="Pfam" id="PF24883"/>
    </source>
</evidence>
<reference evidence="7 8" key="1">
    <citation type="submission" date="2020-05" db="EMBL/GenBank/DDBJ databases">
        <title>Identification and distribution of gene clusters putatively required for synthesis of sphingolipid metabolism inhibitors in phylogenetically diverse species of the filamentous fungus Fusarium.</title>
        <authorList>
            <person name="Kim H.-S."/>
            <person name="Busman M."/>
            <person name="Brown D.W."/>
            <person name="Divon H."/>
            <person name="Uhlig S."/>
            <person name="Proctor R.H."/>
        </authorList>
    </citation>
    <scope>NUCLEOTIDE SEQUENCE [LARGE SCALE GENOMIC DNA]</scope>
    <source>
        <strain evidence="7 8">NRRL 25196</strain>
    </source>
</reference>
<keyword evidence="2" id="KW-0040">ANK repeat</keyword>
<proteinExistence type="predicted"/>
<evidence type="ECO:0000313" key="8">
    <source>
        <dbReference type="Proteomes" id="UP000574317"/>
    </source>
</evidence>
<dbReference type="SUPFAM" id="SSF52540">
    <property type="entry name" value="P-loop containing nucleoside triphosphate hydrolases"/>
    <property type="match status" value="1"/>
</dbReference>
<dbReference type="InterPro" id="IPR031348">
    <property type="entry name" value="PigL_N"/>
</dbReference>
<evidence type="ECO:0000256" key="4">
    <source>
        <dbReference type="SAM" id="MobiDB-lite"/>
    </source>
</evidence>
<organism evidence="7 8">
    <name type="scientific">Fusarium napiforme</name>
    <dbReference type="NCBI Taxonomy" id="42672"/>
    <lineage>
        <taxon>Eukaryota</taxon>
        <taxon>Fungi</taxon>
        <taxon>Dikarya</taxon>
        <taxon>Ascomycota</taxon>
        <taxon>Pezizomycotina</taxon>
        <taxon>Sordariomycetes</taxon>
        <taxon>Hypocreomycetidae</taxon>
        <taxon>Hypocreales</taxon>
        <taxon>Nectriaceae</taxon>
        <taxon>Fusarium</taxon>
        <taxon>Fusarium fujikuroi species complex</taxon>
    </lineage>
</organism>
<feature type="domain" description="Nephrocystin 3-like N-terminal" evidence="6">
    <location>
        <begin position="210"/>
        <end position="375"/>
    </location>
</feature>